<proteinExistence type="predicted"/>
<evidence type="ECO:0000313" key="2">
    <source>
        <dbReference type="EMBL" id="MCB5198991.1"/>
    </source>
</evidence>
<keyword evidence="3" id="KW-1185">Reference proteome</keyword>
<dbReference type="Pfam" id="PF01841">
    <property type="entry name" value="Transglut_core"/>
    <property type="match status" value="1"/>
</dbReference>
<sequence>MNCDIRVTLDYAVPEQMTLLLQLRAMTDPYQIVTSEDFSVPDHCNWRDTPGEEGIGNRVWMNIGERLVLHYAASVTVSRPVADLATLPATPLFQLNAPDIKYLMASRYCAASGFEDLLDSFGHLTGGARVVAMADWIRTNIAYDNSASTAQTTAQDTFDDRRGVCRDHAHLLISLCRCSAIPARIASVYSPDVTPPDFHAVAEVFLDGAWHLVDPSGMTTADRMVVTGVGRDAADVSFLTSFGNVLLNHQAVLVSEV</sequence>
<dbReference type="EMBL" id="JAJATZ010000003">
    <property type="protein sequence ID" value="MCB5198991.1"/>
    <property type="molecule type" value="Genomic_DNA"/>
</dbReference>
<dbReference type="RefSeq" id="WP_226747825.1">
    <property type="nucleotide sequence ID" value="NZ_JAJATZ010000003.1"/>
</dbReference>
<dbReference type="Gene3D" id="3.10.620.30">
    <property type="match status" value="1"/>
</dbReference>
<evidence type="ECO:0000313" key="3">
    <source>
        <dbReference type="Proteomes" id="UP001138961"/>
    </source>
</evidence>
<reference evidence="2" key="1">
    <citation type="submission" date="2021-10" db="EMBL/GenBank/DDBJ databases">
        <title>Loktanella gaetbuli sp. nov., isolated from a tidal flat.</title>
        <authorList>
            <person name="Park S."/>
            <person name="Yoon J.-H."/>
        </authorList>
    </citation>
    <scope>NUCLEOTIDE SEQUENCE</scope>
    <source>
        <strain evidence="2">TSTF-M6</strain>
    </source>
</reference>
<dbReference type="PANTHER" id="PTHR33490:SF12">
    <property type="entry name" value="BLL5557 PROTEIN"/>
    <property type="match status" value="1"/>
</dbReference>
<dbReference type="SMART" id="SM00460">
    <property type="entry name" value="TGc"/>
    <property type="match status" value="1"/>
</dbReference>
<accession>A0ABS8BU01</accession>
<dbReference type="InterPro" id="IPR038765">
    <property type="entry name" value="Papain-like_cys_pep_sf"/>
</dbReference>
<feature type="domain" description="Transglutaminase-like" evidence="1">
    <location>
        <begin position="157"/>
        <end position="217"/>
    </location>
</feature>
<dbReference type="Gene3D" id="2.60.40.2250">
    <property type="match status" value="1"/>
</dbReference>
<comment type="caution">
    <text evidence="2">The sequence shown here is derived from an EMBL/GenBank/DDBJ whole genome shotgun (WGS) entry which is preliminary data.</text>
</comment>
<evidence type="ECO:0000259" key="1">
    <source>
        <dbReference type="SMART" id="SM00460"/>
    </source>
</evidence>
<gene>
    <name evidence="2" type="ORF">LGQ03_07040</name>
</gene>
<dbReference type="PANTHER" id="PTHR33490">
    <property type="entry name" value="BLR5614 PROTEIN-RELATED"/>
    <property type="match status" value="1"/>
</dbReference>
<dbReference type="SUPFAM" id="SSF54001">
    <property type="entry name" value="Cysteine proteinases"/>
    <property type="match status" value="1"/>
</dbReference>
<protein>
    <submittedName>
        <fullName evidence="2">Transglutaminase family protein</fullName>
    </submittedName>
</protein>
<name>A0ABS8BU01_9RHOB</name>
<dbReference type="Proteomes" id="UP001138961">
    <property type="component" value="Unassembled WGS sequence"/>
</dbReference>
<dbReference type="InterPro" id="IPR002931">
    <property type="entry name" value="Transglutaminase-like"/>
</dbReference>
<organism evidence="2 3">
    <name type="scientific">Loktanella gaetbuli</name>
    <dbReference type="NCBI Taxonomy" id="2881335"/>
    <lineage>
        <taxon>Bacteria</taxon>
        <taxon>Pseudomonadati</taxon>
        <taxon>Pseudomonadota</taxon>
        <taxon>Alphaproteobacteria</taxon>
        <taxon>Rhodobacterales</taxon>
        <taxon>Roseobacteraceae</taxon>
        <taxon>Loktanella</taxon>
    </lineage>
</organism>